<evidence type="ECO:0000256" key="7">
    <source>
        <dbReference type="ARBA" id="ARBA00022833"/>
    </source>
</evidence>
<feature type="compositionally biased region" description="Polar residues" evidence="9">
    <location>
        <begin position="39"/>
        <end position="50"/>
    </location>
</feature>
<evidence type="ECO:0000259" key="10">
    <source>
        <dbReference type="Pfam" id="PF01261"/>
    </source>
</evidence>
<dbReference type="Proteomes" id="UP000242877">
    <property type="component" value="Unassembled WGS sequence"/>
</dbReference>
<dbReference type="GO" id="GO:0016829">
    <property type="term" value="F:lyase activity"/>
    <property type="evidence" value="ECO:0007669"/>
    <property type="project" value="UniProtKB-KW"/>
</dbReference>
<evidence type="ECO:0000256" key="2">
    <source>
        <dbReference type="ARBA" id="ARBA00005340"/>
    </source>
</evidence>
<evidence type="ECO:0000256" key="8">
    <source>
        <dbReference type="ARBA" id="ARBA00023204"/>
    </source>
</evidence>
<feature type="region of interest" description="Disordered" evidence="9">
    <location>
        <begin position="1"/>
        <end position="68"/>
    </location>
</feature>
<feature type="compositionally biased region" description="Basic and acidic residues" evidence="9">
    <location>
        <begin position="460"/>
        <end position="493"/>
    </location>
</feature>
<dbReference type="NCBIfam" id="TIGR00587">
    <property type="entry name" value="nfo"/>
    <property type="match status" value="1"/>
</dbReference>
<keyword evidence="4" id="KW-0479">Metal-binding</keyword>
<comment type="cofactor">
    <cofactor evidence="1">
        <name>Zn(2+)</name>
        <dbReference type="ChEBI" id="CHEBI:29105"/>
    </cofactor>
</comment>
<dbReference type="OrthoDB" id="7663182at2759"/>
<accession>A0A167ZJT4</accession>
<evidence type="ECO:0000256" key="9">
    <source>
        <dbReference type="SAM" id="MobiDB-lite"/>
    </source>
</evidence>
<keyword evidence="7" id="KW-0862">Zinc</keyword>
<dbReference type="PROSITE" id="PS00731">
    <property type="entry name" value="AP_NUCLEASE_F2_3"/>
    <property type="match status" value="1"/>
</dbReference>
<evidence type="ECO:0000313" key="11">
    <source>
        <dbReference type="EMBL" id="KZZ92751.1"/>
    </source>
</evidence>
<feature type="region of interest" description="Disordered" evidence="9">
    <location>
        <begin position="460"/>
        <end position="508"/>
    </location>
</feature>
<dbReference type="SUPFAM" id="SSF51658">
    <property type="entry name" value="Xylose isomerase-like"/>
    <property type="match status" value="1"/>
</dbReference>
<evidence type="ECO:0000256" key="5">
    <source>
        <dbReference type="ARBA" id="ARBA00022763"/>
    </source>
</evidence>
<dbReference type="InterPro" id="IPR036237">
    <property type="entry name" value="Xyl_isomerase-like_sf"/>
</dbReference>
<name>A0A167ZJT4_9EURO</name>
<feature type="domain" description="Xylose isomerase-like TIM barrel" evidence="10">
    <location>
        <begin position="158"/>
        <end position="413"/>
    </location>
</feature>
<dbReference type="GO" id="GO:0008270">
    <property type="term" value="F:zinc ion binding"/>
    <property type="evidence" value="ECO:0007669"/>
    <property type="project" value="InterPro"/>
</dbReference>
<protein>
    <recommendedName>
        <fullName evidence="3">Apurinic-apyrimidinic endonuclease 1</fullName>
    </recommendedName>
</protein>
<dbReference type="PROSITE" id="PS00730">
    <property type="entry name" value="AP_NUCLEASE_F2_2"/>
    <property type="match status" value="1"/>
</dbReference>
<dbReference type="InterPro" id="IPR001719">
    <property type="entry name" value="AP_endonuc_2"/>
</dbReference>
<dbReference type="HAMAP" id="MF_00152">
    <property type="entry name" value="Nfo"/>
    <property type="match status" value="1"/>
</dbReference>
<dbReference type="FunFam" id="3.20.20.150:FF:000001">
    <property type="entry name" value="Probable endonuclease 4"/>
    <property type="match status" value="1"/>
</dbReference>
<dbReference type="VEuPathDB" id="FungiDB:AAP_02832"/>
<dbReference type="GO" id="GO:0003677">
    <property type="term" value="F:DNA binding"/>
    <property type="evidence" value="ECO:0007669"/>
    <property type="project" value="InterPro"/>
</dbReference>
<feature type="compositionally biased region" description="Basic and acidic residues" evidence="9">
    <location>
        <begin position="53"/>
        <end position="68"/>
    </location>
</feature>
<sequence>MSTRVTRSSARSTPSLDPKTPETGKSSPASTRAKRQTSRKGSTLSESQVSKRMKAEEKQEDGDKIVEDTIEATHIETEQLKEGGDSVQTEVKVEEVEIKATEKPGKGKTSTRKRKVAEVTEEITTEMPLAARTTGLKMFVGAHISSAKGVQNSIPNAMHIGANAWALFLKSQRRWDNPPLQAENRDAFHKFCKEQQYNQAKHCLPHGSYLVNLAQEDPTKAKQAYTSFVDDLKRCEELGIKLYNFHPGAAGTTTLESALTRLAKALTSALRETTTVIPVLETMCGQGTVIGGYLPQFRDIFAQIPEELHSRLGICLDTCHSFAAGYDFRTKEGWEAFMTEFDETVGLKYLRALHMNDSKTPLGSHRDLHANIGTGFLGLRAFHHVMNEPRLQDLPMILETPIDREVTAADKATKKSSAKPGPAKVDDLGIWAVEIKLLESLIGMDIEGEEFKRLEKELSDKGRVEREKHQAQFDKKQAEAKRKEERVKQRSLKDMFGAGGKGKKEAKN</sequence>
<dbReference type="CDD" id="cd00019">
    <property type="entry name" value="AP2Ec"/>
    <property type="match status" value="1"/>
</dbReference>
<dbReference type="PANTHER" id="PTHR21445">
    <property type="entry name" value="ENDONUCLEASE IV ENDODEOXYRIBONUCLEASE IV"/>
    <property type="match status" value="1"/>
</dbReference>
<dbReference type="GO" id="GO:0006284">
    <property type="term" value="P:base-excision repair"/>
    <property type="evidence" value="ECO:0007669"/>
    <property type="project" value="TreeGrafter"/>
</dbReference>
<dbReference type="AlphaFoldDB" id="A0A167ZJT4"/>
<keyword evidence="6" id="KW-0378">Hydrolase</keyword>
<dbReference type="GO" id="GO:0005634">
    <property type="term" value="C:nucleus"/>
    <property type="evidence" value="ECO:0007669"/>
    <property type="project" value="TreeGrafter"/>
</dbReference>
<dbReference type="Gene3D" id="3.20.20.150">
    <property type="entry name" value="Divalent-metal-dependent TIM barrel enzymes"/>
    <property type="match status" value="1"/>
</dbReference>
<keyword evidence="8" id="KW-0234">DNA repair</keyword>
<organism evidence="11 12">
    <name type="scientific">Ascosphaera apis ARSEF 7405</name>
    <dbReference type="NCBI Taxonomy" id="392613"/>
    <lineage>
        <taxon>Eukaryota</taxon>
        <taxon>Fungi</taxon>
        <taxon>Dikarya</taxon>
        <taxon>Ascomycota</taxon>
        <taxon>Pezizomycotina</taxon>
        <taxon>Eurotiomycetes</taxon>
        <taxon>Eurotiomycetidae</taxon>
        <taxon>Onygenales</taxon>
        <taxon>Ascosphaeraceae</taxon>
        <taxon>Ascosphaera</taxon>
    </lineage>
</organism>
<keyword evidence="11" id="KW-0456">Lyase</keyword>
<keyword evidence="12" id="KW-1185">Reference proteome</keyword>
<comment type="similarity">
    <text evidence="2">Belongs to the AP endonuclease 2 family.</text>
</comment>
<dbReference type="InterPro" id="IPR018246">
    <property type="entry name" value="AP_endonuc_F2_Zn_BS"/>
</dbReference>
<dbReference type="SMART" id="SM00518">
    <property type="entry name" value="AP2Ec"/>
    <property type="match status" value="1"/>
</dbReference>
<dbReference type="InterPro" id="IPR013022">
    <property type="entry name" value="Xyl_isomerase-like_TIM-brl"/>
</dbReference>
<dbReference type="Pfam" id="PF01261">
    <property type="entry name" value="AP_endonuc_2"/>
    <property type="match status" value="1"/>
</dbReference>
<dbReference type="GO" id="GO:0005739">
    <property type="term" value="C:mitochondrion"/>
    <property type="evidence" value="ECO:0007669"/>
    <property type="project" value="TreeGrafter"/>
</dbReference>
<reference evidence="11 12" key="1">
    <citation type="journal article" date="2016" name="Genome Biol. Evol.">
        <title>Divergent and convergent evolution of fungal pathogenicity.</title>
        <authorList>
            <person name="Shang Y."/>
            <person name="Xiao G."/>
            <person name="Zheng P."/>
            <person name="Cen K."/>
            <person name="Zhan S."/>
            <person name="Wang C."/>
        </authorList>
    </citation>
    <scope>NUCLEOTIDE SEQUENCE [LARGE SCALE GENOMIC DNA]</scope>
    <source>
        <strain evidence="11 12">ARSEF 7405</strain>
    </source>
</reference>
<evidence type="ECO:0000256" key="4">
    <source>
        <dbReference type="ARBA" id="ARBA00022723"/>
    </source>
</evidence>
<evidence type="ECO:0000256" key="3">
    <source>
        <dbReference type="ARBA" id="ARBA00021759"/>
    </source>
</evidence>
<dbReference type="GO" id="GO:0003906">
    <property type="term" value="F:DNA-(apurinic or apyrimidinic site) endonuclease activity"/>
    <property type="evidence" value="ECO:0007669"/>
    <property type="project" value="TreeGrafter"/>
</dbReference>
<evidence type="ECO:0000313" key="12">
    <source>
        <dbReference type="Proteomes" id="UP000242877"/>
    </source>
</evidence>
<dbReference type="EMBL" id="AZGZ01000010">
    <property type="protein sequence ID" value="KZZ92751.1"/>
    <property type="molecule type" value="Genomic_DNA"/>
</dbReference>
<feature type="compositionally biased region" description="Low complexity" evidence="9">
    <location>
        <begin position="1"/>
        <end position="15"/>
    </location>
</feature>
<proteinExistence type="inferred from homology"/>
<dbReference type="GO" id="GO:0008081">
    <property type="term" value="F:phosphoric diester hydrolase activity"/>
    <property type="evidence" value="ECO:0007669"/>
    <property type="project" value="TreeGrafter"/>
</dbReference>
<comment type="caution">
    <text evidence="11">The sequence shown here is derived from an EMBL/GenBank/DDBJ whole genome shotgun (WGS) entry which is preliminary data.</text>
</comment>
<dbReference type="PANTHER" id="PTHR21445:SF0">
    <property type="entry name" value="APURINIC-APYRIMIDINIC ENDONUCLEASE"/>
    <property type="match status" value="1"/>
</dbReference>
<evidence type="ECO:0000256" key="6">
    <source>
        <dbReference type="ARBA" id="ARBA00022801"/>
    </source>
</evidence>
<gene>
    <name evidence="11" type="ORF">AAP_02832</name>
</gene>
<evidence type="ECO:0000256" key="1">
    <source>
        <dbReference type="ARBA" id="ARBA00001947"/>
    </source>
</evidence>
<dbReference type="PROSITE" id="PS51432">
    <property type="entry name" value="AP_NUCLEASE_F2_4"/>
    <property type="match status" value="1"/>
</dbReference>
<keyword evidence="5" id="KW-0227">DNA damage</keyword>